<keyword evidence="2 5" id="KW-0812">Transmembrane</keyword>
<protein>
    <recommendedName>
        <fullName evidence="5">NADH-quinone oxidoreductase subunit N</fullName>
        <ecNumber evidence="5">7.1.1.-</ecNumber>
    </recommendedName>
    <alternativeName>
        <fullName evidence="5">NADH dehydrogenase I subunit N</fullName>
    </alternativeName>
    <alternativeName>
        <fullName evidence="5">NDH-1 subunit N</fullName>
    </alternativeName>
</protein>
<dbReference type="GO" id="GO:0048038">
    <property type="term" value="F:quinone binding"/>
    <property type="evidence" value="ECO:0007669"/>
    <property type="project" value="UniProtKB-KW"/>
</dbReference>
<dbReference type="InterPro" id="IPR001750">
    <property type="entry name" value="ND/Mrp_TM"/>
</dbReference>
<keyword evidence="5" id="KW-0813">Transport</keyword>
<dbReference type="PRINTS" id="PR01434">
    <property type="entry name" value="NADHDHGNASE5"/>
</dbReference>
<keyword evidence="9" id="KW-1185">Reference proteome</keyword>
<feature type="transmembrane region" description="Helical" evidence="5">
    <location>
        <begin position="229"/>
        <end position="248"/>
    </location>
</feature>
<feature type="transmembrane region" description="Helical" evidence="5">
    <location>
        <begin position="393"/>
        <end position="413"/>
    </location>
</feature>
<organism evidence="8 9">
    <name type="scientific">Adhaeribacter pallidiroseus</name>
    <dbReference type="NCBI Taxonomy" id="2072847"/>
    <lineage>
        <taxon>Bacteria</taxon>
        <taxon>Pseudomonadati</taxon>
        <taxon>Bacteroidota</taxon>
        <taxon>Cytophagia</taxon>
        <taxon>Cytophagales</taxon>
        <taxon>Hymenobacteraceae</taxon>
        <taxon>Adhaeribacter</taxon>
    </lineage>
</organism>
<evidence type="ECO:0000256" key="4">
    <source>
        <dbReference type="ARBA" id="ARBA00023136"/>
    </source>
</evidence>
<dbReference type="GO" id="GO:0012505">
    <property type="term" value="C:endomembrane system"/>
    <property type="evidence" value="ECO:0007669"/>
    <property type="project" value="UniProtKB-SubCell"/>
</dbReference>
<evidence type="ECO:0000256" key="3">
    <source>
        <dbReference type="ARBA" id="ARBA00022989"/>
    </source>
</evidence>
<feature type="transmembrane region" description="Helical" evidence="5">
    <location>
        <begin position="260"/>
        <end position="278"/>
    </location>
</feature>
<evidence type="ECO:0000256" key="1">
    <source>
        <dbReference type="ARBA" id="ARBA00004127"/>
    </source>
</evidence>
<sequence length="460" mass="50577">MNSIILLTTFGILNLFVGFRKSNKLILPLVFLFLLIVLLANFYDWNNTQTYFEQMLTIDNFAVAFTAVVVLTTILVVPFGKRYADEQNESLAEFFSILLFALVGAIMMVSYENLIMLFVGIEILSISMYVLAGSDKKNLKSNEAGLKYFLMGSFATGILLFGIVLIYGATGTFTITEISSVATTGSTDALTSPLLAMGLLFTLIGISFKVSAAPFHFWTPDVYEGTPTLFTAFMSTVVKTAGFAGFYKLMSVSFAGAYNIWFPTLVAMTVITLVIGNIGAATQNSFKRMMAYSSISHAGYLMIALLSFNDRSENAIFFYSLAYSITTIAAFGILKIVSDQREDVSYNAFNGLGRTNPLLAAVMTISMCSLAGIPLTGGFFGKLFIFSAALEQNILWLIIVAIIMSMVGIYYYFRVVIAMYMREPSGERVKVDTFTTFTLIFIAILTMVLGIFPGIFSDVL</sequence>
<comment type="function">
    <text evidence="5">NDH-1 shuttles electrons from NADH, via FMN and iron-sulfur (Fe-S) centers, to quinones in the respiratory chain. The immediate electron acceptor for the enzyme in this species is believed to be a menaquinone. Couples the redox reaction to proton translocation (for every two electrons transferred, four hydrogen ions are translocated across the cytoplasmic membrane), and thus conserves the redox energy in a proton gradient.</text>
</comment>
<feature type="transmembrane region" description="Helical" evidence="5">
    <location>
        <begin position="358"/>
        <end position="381"/>
    </location>
</feature>
<dbReference type="HAMAP" id="MF_00445">
    <property type="entry name" value="NDH1_NuoN_1"/>
    <property type="match status" value="1"/>
</dbReference>
<feature type="transmembrane region" description="Helical" evidence="5">
    <location>
        <begin position="55"/>
        <end position="79"/>
    </location>
</feature>
<gene>
    <name evidence="5 8" type="primary">nuoN</name>
    <name evidence="8" type="ORF">AHMF7616_00081</name>
</gene>
<feature type="transmembrane region" description="Helical" evidence="5">
    <location>
        <begin position="25"/>
        <end position="43"/>
    </location>
</feature>
<evidence type="ECO:0000259" key="7">
    <source>
        <dbReference type="Pfam" id="PF00361"/>
    </source>
</evidence>
<dbReference type="Pfam" id="PF00361">
    <property type="entry name" value="Proton_antipo_M"/>
    <property type="match status" value="1"/>
</dbReference>
<keyword evidence="8" id="KW-0560">Oxidoreductase</keyword>
<dbReference type="OrthoDB" id="9811718at2"/>
<dbReference type="PANTHER" id="PTHR22773">
    <property type="entry name" value="NADH DEHYDROGENASE"/>
    <property type="match status" value="1"/>
</dbReference>
<feature type="transmembrane region" description="Helical" evidence="5">
    <location>
        <begin position="146"/>
        <end position="169"/>
    </location>
</feature>
<dbReference type="EC" id="7.1.1.-" evidence="5"/>
<feature type="transmembrane region" description="Helical" evidence="5">
    <location>
        <begin position="91"/>
        <end position="109"/>
    </location>
</feature>
<comment type="similarity">
    <text evidence="5">Belongs to the complex I subunit 2 family.</text>
</comment>
<feature type="domain" description="NADH:quinone oxidoreductase/Mrp antiporter transmembrane" evidence="7">
    <location>
        <begin position="113"/>
        <end position="405"/>
    </location>
</feature>
<feature type="transmembrane region" description="Helical" evidence="5">
    <location>
        <begin position="290"/>
        <end position="309"/>
    </location>
</feature>
<evidence type="ECO:0000256" key="2">
    <source>
        <dbReference type="ARBA" id="ARBA00022692"/>
    </source>
</evidence>
<dbReference type="RefSeq" id="WP_115371084.1">
    <property type="nucleotide sequence ID" value="NZ_QASA01000001.1"/>
</dbReference>
<dbReference type="InterPro" id="IPR010096">
    <property type="entry name" value="NADH-Q_OxRdtase_suN/2"/>
</dbReference>
<evidence type="ECO:0000313" key="8">
    <source>
        <dbReference type="EMBL" id="RDC61502.1"/>
    </source>
</evidence>
<dbReference type="AlphaFoldDB" id="A0A369QAL4"/>
<dbReference type="Proteomes" id="UP000253919">
    <property type="component" value="Unassembled WGS sequence"/>
</dbReference>
<keyword evidence="8" id="KW-0830">Ubiquinone</keyword>
<keyword evidence="5" id="KW-0874">Quinone</keyword>
<reference evidence="8 9" key="1">
    <citation type="submission" date="2018-04" db="EMBL/GenBank/DDBJ databases">
        <title>Adhaeribacter sp. HMF7616 genome sequencing and assembly.</title>
        <authorList>
            <person name="Kang H."/>
            <person name="Kang J."/>
            <person name="Cha I."/>
            <person name="Kim H."/>
            <person name="Joh K."/>
        </authorList>
    </citation>
    <scope>NUCLEOTIDE SEQUENCE [LARGE SCALE GENOMIC DNA]</scope>
    <source>
        <strain evidence="8 9">HMF7616</strain>
    </source>
</reference>
<feature type="transmembrane region" description="Helical" evidence="5">
    <location>
        <begin position="115"/>
        <end position="134"/>
    </location>
</feature>
<evidence type="ECO:0000256" key="5">
    <source>
        <dbReference type="HAMAP-Rule" id="MF_00445"/>
    </source>
</evidence>
<comment type="catalytic activity">
    <reaction evidence="5">
        <text>a quinone + NADH + 5 H(+)(in) = a quinol + NAD(+) + 4 H(+)(out)</text>
        <dbReference type="Rhea" id="RHEA:57888"/>
        <dbReference type="ChEBI" id="CHEBI:15378"/>
        <dbReference type="ChEBI" id="CHEBI:24646"/>
        <dbReference type="ChEBI" id="CHEBI:57540"/>
        <dbReference type="ChEBI" id="CHEBI:57945"/>
        <dbReference type="ChEBI" id="CHEBI:132124"/>
    </reaction>
</comment>
<feature type="transmembrane region" description="Helical" evidence="5">
    <location>
        <begin position="315"/>
        <end position="337"/>
    </location>
</feature>
<dbReference type="GO" id="GO:0050136">
    <property type="term" value="F:NADH dehydrogenase (quinone) (non-electrogenic) activity"/>
    <property type="evidence" value="ECO:0007669"/>
    <property type="project" value="UniProtKB-UniRule"/>
</dbReference>
<name>A0A369QAL4_9BACT</name>
<dbReference type="EMBL" id="QASA01000001">
    <property type="protein sequence ID" value="RDC61502.1"/>
    <property type="molecule type" value="Genomic_DNA"/>
</dbReference>
<proteinExistence type="inferred from homology"/>
<dbReference type="GO" id="GO:0042773">
    <property type="term" value="P:ATP synthesis coupled electron transport"/>
    <property type="evidence" value="ECO:0007669"/>
    <property type="project" value="InterPro"/>
</dbReference>
<dbReference type="GO" id="GO:0005886">
    <property type="term" value="C:plasma membrane"/>
    <property type="evidence" value="ECO:0007669"/>
    <property type="project" value="UniProtKB-SubCell"/>
</dbReference>
<keyword evidence="5" id="KW-0520">NAD</keyword>
<feature type="transmembrane region" description="Helical" evidence="5">
    <location>
        <begin position="189"/>
        <end position="208"/>
    </location>
</feature>
<accession>A0A369QAL4</accession>
<evidence type="ECO:0000313" key="9">
    <source>
        <dbReference type="Proteomes" id="UP000253919"/>
    </source>
</evidence>
<dbReference type="GO" id="GO:0008137">
    <property type="term" value="F:NADH dehydrogenase (ubiquinone) activity"/>
    <property type="evidence" value="ECO:0007669"/>
    <property type="project" value="InterPro"/>
</dbReference>
<keyword evidence="5" id="KW-1003">Cell membrane</keyword>
<dbReference type="NCBIfam" id="TIGR01770">
    <property type="entry name" value="NDH_I_N"/>
    <property type="match status" value="1"/>
</dbReference>
<comment type="subcellular location">
    <subcellularLocation>
        <location evidence="5">Cell membrane</location>
        <topology evidence="5">Multi-pass membrane protein</topology>
    </subcellularLocation>
    <subcellularLocation>
        <location evidence="1">Endomembrane system</location>
        <topology evidence="1">Multi-pass membrane protein</topology>
    </subcellularLocation>
    <subcellularLocation>
        <location evidence="6">Membrane</location>
        <topology evidence="6">Multi-pass membrane protein</topology>
    </subcellularLocation>
</comment>
<comment type="subunit">
    <text evidence="5">NDH-1 is composed of 14 different subunits. Subunits NuoA, H, J, K, L, M, N constitute the membrane sector of the complex.</text>
</comment>
<keyword evidence="5" id="KW-1278">Translocase</keyword>
<feature type="transmembrane region" description="Helical" evidence="5">
    <location>
        <begin position="434"/>
        <end position="456"/>
    </location>
</feature>
<comment type="caution">
    <text evidence="8">The sequence shown here is derived from an EMBL/GenBank/DDBJ whole genome shotgun (WGS) entry which is preliminary data.</text>
</comment>
<keyword evidence="3 5" id="KW-1133">Transmembrane helix</keyword>
<evidence type="ECO:0000256" key="6">
    <source>
        <dbReference type="RuleBase" id="RU000320"/>
    </source>
</evidence>
<keyword evidence="4 5" id="KW-0472">Membrane</keyword>